<evidence type="ECO:0008006" key="4">
    <source>
        <dbReference type="Google" id="ProtNLM"/>
    </source>
</evidence>
<keyword evidence="1" id="KW-1133">Transmembrane helix</keyword>
<feature type="transmembrane region" description="Helical" evidence="1">
    <location>
        <begin position="114"/>
        <end position="140"/>
    </location>
</feature>
<proteinExistence type="predicted"/>
<dbReference type="EMBL" id="OKRB01000078">
    <property type="protein sequence ID" value="SPE19221.1"/>
    <property type="molecule type" value="Genomic_DNA"/>
</dbReference>
<dbReference type="AlphaFoldDB" id="A0A2N9L7L0"/>
<evidence type="ECO:0000256" key="1">
    <source>
        <dbReference type="SAM" id="Phobius"/>
    </source>
</evidence>
<organism evidence="2 3">
    <name type="scientific">Candidatus Sulfuritelmatomonas gaucii</name>
    <dbReference type="NCBI Taxonomy" id="2043161"/>
    <lineage>
        <taxon>Bacteria</taxon>
        <taxon>Pseudomonadati</taxon>
        <taxon>Acidobacteriota</taxon>
        <taxon>Terriglobia</taxon>
        <taxon>Terriglobales</taxon>
        <taxon>Acidobacteriaceae</taxon>
        <taxon>Candidatus Sulfuritelmatomonas</taxon>
    </lineage>
</organism>
<accession>A0A2N9L7L0</accession>
<name>A0A2N9L7L0_9BACT</name>
<feature type="transmembrane region" description="Helical" evidence="1">
    <location>
        <begin position="45"/>
        <end position="63"/>
    </location>
</feature>
<evidence type="ECO:0000313" key="2">
    <source>
        <dbReference type="EMBL" id="SPE19221.1"/>
    </source>
</evidence>
<feature type="transmembrane region" description="Helical" evidence="1">
    <location>
        <begin position="83"/>
        <end position="102"/>
    </location>
</feature>
<feature type="transmembrane region" description="Helical" evidence="1">
    <location>
        <begin position="6"/>
        <end position="24"/>
    </location>
</feature>
<protein>
    <recommendedName>
        <fullName evidence="4">Integral membrane protein</fullName>
    </recommendedName>
</protein>
<sequence length="218" mass="24721">MPGIGALYLLLFIGLVVAVLLVLLELTRLGYLIRATIPDRPRQRMFIASVSFLITFVGVRILVHRIVNHLGHLQWVVVRGVHIHHLVWGILILLLVGYGWLLDLGWSNSPTSIFFGRLMAVFYGVGAALTLDEFALWLSMEPDAYWTHEGRLSIDAVVIFGALLAVGAWGAPFFRALQRMWGKHVIDRRAIGRPGSPIHRGRWLRRRKVRRSPSHISR</sequence>
<evidence type="ECO:0000313" key="3">
    <source>
        <dbReference type="Proteomes" id="UP000239735"/>
    </source>
</evidence>
<gene>
    <name evidence="2" type="ORF">SBA5_220067</name>
</gene>
<keyword evidence="1" id="KW-0812">Transmembrane</keyword>
<reference evidence="3" key="1">
    <citation type="submission" date="2018-02" db="EMBL/GenBank/DDBJ databases">
        <authorList>
            <person name="Hausmann B."/>
        </authorList>
    </citation>
    <scope>NUCLEOTIDE SEQUENCE [LARGE SCALE GENOMIC DNA]</scope>
    <source>
        <strain evidence="3">Peat soil MAG SbA5</strain>
    </source>
</reference>
<feature type="transmembrane region" description="Helical" evidence="1">
    <location>
        <begin position="152"/>
        <end position="174"/>
    </location>
</feature>
<dbReference type="Proteomes" id="UP000239735">
    <property type="component" value="Unassembled WGS sequence"/>
</dbReference>
<keyword evidence="1" id="KW-0472">Membrane</keyword>